<comment type="subcellular location">
    <subcellularLocation>
        <location evidence="1">Cell membrane</location>
        <topology evidence="1">Multi-pass membrane protein</topology>
    </subcellularLocation>
</comment>
<dbReference type="CDD" id="cd03392">
    <property type="entry name" value="PAP2_like_2"/>
    <property type="match status" value="1"/>
</dbReference>
<evidence type="ECO:0000256" key="5">
    <source>
        <dbReference type="ARBA" id="ARBA00022989"/>
    </source>
</evidence>
<dbReference type="InterPro" id="IPR036938">
    <property type="entry name" value="PAP2/HPO_sf"/>
</dbReference>
<feature type="transmembrane region" description="Helical" evidence="7">
    <location>
        <begin position="154"/>
        <end position="173"/>
    </location>
</feature>
<evidence type="ECO:0000313" key="10">
    <source>
        <dbReference type="Proteomes" id="UP001476950"/>
    </source>
</evidence>
<dbReference type="RefSeq" id="WP_190452349.1">
    <property type="nucleotide sequence ID" value="NZ_JAMPLM010000018.1"/>
</dbReference>
<feature type="transmembrane region" description="Helical" evidence="7">
    <location>
        <begin position="180"/>
        <end position="201"/>
    </location>
</feature>
<feature type="transmembrane region" description="Helical" evidence="7">
    <location>
        <begin position="113"/>
        <end position="134"/>
    </location>
</feature>
<organism evidence="9 10">
    <name type="scientific">Stenomitos frigidus AS-A4</name>
    <dbReference type="NCBI Taxonomy" id="2933935"/>
    <lineage>
        <taxon>Bacteria</taxon>
        <taxon>Bacillati</taxon>
        <taxon>Cyanobacteriota</taxon>
        <taxon>Cyanophyceae</taxon>
        <taxon>Leptolyngbyales</taxon>
        <taxon>Leptolyngbyaceae</taxon>
        <taxon>Stenomitos</taxon>
    </lineage>
</organism>
<dbReference type="Pfam" id="PF01569">
    <property type="entry name" value="PAP2"/>
    <property type="match status" value="1"/>
</dbReference>
<feature type="domain" description="Phosphatidic acid phosphatase type 2/haloperoxidase" evidence="8">
    <location>
        <begin position="113"/>
        <end position="222"/>
    </location>
</feature>
<accession>A0ABV0KMF3</accession>
<evidence type="ECO:0000259" key="8">
    <source>
        <dbReference type="SMART" id="SM00014"/>
    </source>
</evidence>
<sequence length="247" mass="28242">MEQSKQAQTWAKLQSFGTFLKQWFNRHWRSLLLLLIGVYLPLQIFAVLAVQVWSQDNGFHWDRSLLIAIHANAQAPLDQFATFFTKLGTRWGVFPATVAIMLLLFVRRQWRSLLYLLITLPGCALINTNAKVWLHRVRPHLWEKTYLPQDFSFPSGHAMSSMEFVAVLIILTWGSRWCGAVVALGSLFVLTIGWTRLYLGVHYPSDILAGWLIAIAWAIATSFVLKPRLMTSKTLLNEDSAERIEGN</sequence>
<evidence type="ECO:0000256" key="6">
    <source>
        <dbReference type="ARBA" id="ARBA00023136"/>
    </source>
</evidence>
<evidence type="ECO:0000256" key="3">
    <source>
        <dbReference type="ARBA" id="ARBA00022692"/>
    </source>
</evidence>
<evidence type="ECO:0000256" key="1">
    <source>
        <dbReference type="ARBA" id="ARBA00004651"/>
    </source>
</evidence>
<proteinExistence type="predicted"/>
<evidence type="ECO:0000256" key="4">
    <source>
        <dbReference type="ARBA" id="ARBA00022801"/>
    </source>
</evidence>
<dbReference type="Proteomes" id="UP001476950">
    <property type="component" value="Unassembled WGS sequence"/>
</dbReference>
<keyword evidence="6 7" id="KW-0472">Membrane</keyword>
<feature type="transmembrane region" description="Helical" evidence="7">
    <location>
        <begin position="88"/>
        <end position="106"/>
    </location>
</feature>
<protein>
    <submittedName>
        <fullName evidence="9">Phosphatase PAP2 family protein</fullName>
    </submittedName>
</protein>
<feature type="transmembrane region" description="Helical" evidence="7">
    <location>
        <begin position="207"/>
        <end position="225"/>
    </location>
</feature>
<feature type="transmembrane region" description="Helical" evidence="7">
    <location>
        <begin position="31"/>
        <end position="53"/>
    </location>
</feature>
<name>A0ABV0KMF3_9CYAN</name>
<keyword evidence="4" id="KW-0378">Hydrolase</keyword>
<evidence type="ECO:0000256" key="7">
    <source>
        <dbReference type="SAM" id="Phobius"/>
    </source>
</evidence>
<evidence type="ECO:0000313" key="9">
    <source>
        <dbReference type="EMBL" id="MEP1060413.1"/>
    </source>
</evidence>
<gene>
    <name evidence="9" type="ORF">NDI38_18420</name>
</gene>
<keyword evidence="3 7" id="KW-0812">Transmembrane</keyword>
<dbReference type="PANTHER" id="PTHR14969">
    <property type="entry name" value="SPHINGOSINE-1-PHOSPHATE PHOSPHOHYDROLASE"/>
    <property type="match status" value="1"/>
</dbReference>
<dbReference type="PANTHER" id="PTHR14969:SF62">
    <property type="entry name" value="DECAPRENYLPHOSPHORYL-5-PHOSPHORIBOSE PHOSPHATASE RV3807C-RELATED"/>
    <property type="match status" value="1"/>
</dbReference>
<dbReference type="SUPFAM" id="SSF48317">
    <property type="entry name" value="Acid phosphatase/Vanadium-dependent haloperoxidase"/>
    <property type="match status" value="1"/>
</dbReference>
<comment type="caution">
    <text evidence="9">The sequence shown here is derived from an EMBL/GenBank/DDBJ whole genome shotgun (WGS) entry which is preliminary data.</text>
</comment>
<dbReference type="InterPro" id="IPR000326">
    <property type="entry name" value="PAP2/HPO"/>
</dbReference>
<keyword evidence="10" id="KW-1185">Reference proteome</keyword>
<evidence type="ECO:0000256" key="2">
    <source>
        <dbReference type="ARBA" id="ARBA00022475"/>
    </source>
</evidence>
<dbReference type="SMART" id="SM00014">
    <property type="entry name" value="acidPPc"/>
    <property type="match status" value="1"/>
</dbReference>
<keyword evidence="5 7" id="KW-1133">Transmembrane helix</keyword>
<dbReference type="Gene3D" id="1.20.144.10">
    <property type="entry name" value="Phosphatidic acid phosphatase type 2/haloperoxidase"/>
    <property type="match status" value="2"/>
</dbReference>
<dbReference type="EMBL" id="JAMPLM010000018">
    <property type="protein sequence ID" value="MEP1060413.1"/>
    <property type="molecule type" value="Genomic_DNA"/>
</dbReference>
<keyword evidence="2" id="KW-1003">Cell membrane</keyword>
<reference evidence="9 10" key="1">
    <citation type="submission" date="2022-04" db="EMBL/GenBank/DDBJ databases">
        <title>Positive selection, recombination, and allopatry shape intraspecific diversity of widespread and dominant cyanobacteria.</title>
        <authorList>
            <person name="Wei J."/>
            <person name="Shu W."/>
            <person name="Hu C."/>
        </authorList>
    </citation>
    <scope>NUCLEOTIDE SEQUENCE [LARGE SCALE GENOMIC DNA]</scope>
    <source>
        <strain evidence="9 10">AS-A4</strain>
    </source>
</reference>